<evidence type="ECO:0000259" key="9">
    <source>
        <dbReference type="PROSITE" id="PS50929"/>
    </source>
</evidence>
<dbReference type="PANTHER" id="PTHR43394">
    <property type="entry name" value="ATP-DEPENDENT PERMEASE MDL1, MITOCHONDRIAL"/>
    <property type="match status" value="1"/>
</dbReference>
<organism evidence="10 11">
    <name type="scientific">Elizabethkingia ursingii</name>
    <dbReference type="NCBI Taxonomy" id="1756150"/>
    <lineage>
        <taxon>Bacteria</taxon>
        <taxon>Pseudomonadati</taxon>
        <taxon>Bacteroidota</taxon>
        <taxon>Flavobacteriia</taxon>
        <taxon>Flavobacteriales</taxon>
        <taxon>Weeksellaceae</taxon>
        <taxon>Elizabethkingia</taxon>
    </lineage>
</organism>
<keyword evidence="3" id="KW-0547">Nucleotide-binding</keyword>
<dbReference type="PANTHER" id="PTHR43394:SF1">
    <property type="entry name" value="ATP-BINDING CASSETTE SUB-FAMILY B MEMBER 10, MITOCHONDRIAL"/>
    <property type="match status" value="1"/>
</dbReference>
<protein>
    <submittedName>
        <fullName evidence="10">ABC transporter</fullName>
    </submittedName>
</protein>
<evidence type="ECO:0000256" key="4">
    <source>
        <dbReference type="ARBA" id="ARBA00022840"/>
    </source>
</evidence>
<feature type="transmembrane region" description="Helical" evidence="7">
    <location>
        <begin position="63"/>
        <end position="83"/>
    </location>
</feature>
<reference evidence="10 11" key="1">
    <citation type="submission" date="2016-07" db="EMBL/GenBank/DDBJ databases">
        <title>Revisiting the Taxonomy of the Elizabethkingia Genus based on Whole-Genome Sequencing, Optical Mapping, and MALDI-TOF.</title>
        <authorList>
            <person name="Nicholson A.C."/>
        </authorList>
    </citation>
    <scope>NUCLEOTIDE SEQUENCE [LARGE SCALE GENOMIC DNA]</scope>
    <source>
        <strain evidence="10 11">C1558</strain>
    </source>
</reference>
<feature type="domain" description="ABC transporter" evidence="8">
    <location>
        <begin position="335"/>
        <end position="540"/>
    </location>
</feature>
<keyword evidence="4" id="KW-0067">ATP-binding</keyword>
<comment type="caution">
    <text evidence="10">The sequence shown here is derived from an EMBL/GenBank/DDBJ whole genome shotgun (WGS) entry which is preliminary data.</text>
</comment>
<evidence type="ECO:0000313" key="11">
    <source>
        <dbReference type="Proteomes" id="UP000190016"/>
    </source>
</evidence>
<dbReference type="InterPro" id="IPR003593">
    <property type="entry name" value="AAA+_ATPase"/>
</dbReference>
<evidence type="ECO:0000256" key="3">
    <source>
        <dbReference type="ARBA" id="ARBA00022741"/>
    </source>
</evidence>
<evidence type="ECO:0000313" key="10">
    <source>
        <dbReference type="EMBL" id="OPB86938.1"/>
    </source>
</evidence>
<dbReference type="SUPFAM" id="SSF52540">
    <property type="entry name" value="P-loop containing nucleoside triphosphate hydrolases"/>
    <property type="match status" value="1"/>
</dbReference>
<evidence type="ECO:0000256" key="1">
    <source>
        <dbReference type="ARBA" id="ARBA00004651"/>
    </source>
</evidence>
<evidence type="ECO:0000259" key="8">
    <source>
        <dbReference type="PROSITE" id="PS50893"/>
    </source>
</evidence>
<keyword evidence="2 7" id="KW-0812">Transmembrane</keyword>
<dbReference type="InterPro" id="IPR011527">
    <property type="entry name" value="ABC1_TM_dom"/>
</dbReference>
<comment type="subcellular location">
    <subcellularLocation>
        <location evidence="1">Cell membrane</location>
        <topology evidence="1">Multi-pass membrane protein</topology>
    </subcellularLocation>
</comment>
<feature type="transmembrane region" description="Helical" evidence="7">
    <location>
        <begin position="278"/>
        <end position="303"/>
    </location>
</feature>
<dbReference type="Proteomes" id="UP000190016">
    <property type="component" value="Unassembled WGS sequence"/>
</dbReference>
<feature type="domain" description="ABC transmembrane type-1" evidence="9">
    <location>
        <begin position="24"/>
        <end position="304"/>
    </location>
</feature>
<evidence type="ECO:0000256" key="5">
    <source>
        <dbReference type="ARBA" id="ARBA00022989"/>
    </source>
</evidence>
<dbReference type="PROSITE" id="PS50929">
    <property type="entry name" value="ABC_TM1F"/>
    <property type="match status" value="1"/>
</dbReference>
<name>A0ABX3N7U0_9FLAO</name>
<evidence type="ECO:0000256" key="6">
    <source>
        <dbReference type="ARBA" id="ARBA00023136"/>
    </source>
</evidence>
<feature type="transmembrane region" description="Helical" evidence="7">
    <location>
        <begin position="130"/>
        <end position="155"/>
    </location>
</feature>
<dbReference type="InterPro" id="IPR036640">
    <property type="entry name" value="ABC1_TM_sf"/>
</dbReference>
<evidence type="ECO:0000256" key="7">
    <source>
        <dbReference type="SAM" id="Phobius"/>
    </source>
</evidence>
<dbReference type="EMBL" id="MBDS01000017">
    <property type="protein sequence ID" value="OPB86938.1"/>
    <property type="molecule type" value="Genomic_DNA"/>
</dbReference>
<dbReference type="CDD" id="cd07346">
    <property type="entry name" value="ABC_6TM_exporters"/>
    <property type="match status" value="1"/>
</dbReference>
<evidence type="ECO:0000256" key="2">
    <source>
        <dbReference type="ARBA" id="ARBA00022692"/>
    </source>
</evidence>
<feature type="transmembrane region" description="Helical" evidence="7">
    <location>
        <begin position="23"/>
        <end position="43"/>
    </location>
</feature>
<proteinExistence type="predicted"/>
<feature type="transmembrane region" description="Helical" evidence="7">
    <location>
        <begin position="161"/>
        <end position="180"/>
    </location>
</feature>
<dbReference type="InterPro" id="IPR003439">
    <property type="entry name" value="ABC_transporter-like_ATP-bd"/>
</dbReference>
<dbReference type="Pfam" id="PF00005">
    <property type="entry name" value="ABC_tran"/>
    <property type="match status" value="1"/>
</dbReference>
<dbReference type="Gene3D" id="3.40.50.300">
    <property type="entry name" value="P-loop containing nucleotide triphosphate hydrolases"/>
    <property type="match status" value="1"/>
</dbReference>
<dbReference type="SUPFAM" id="SSF90123">
    <property type="entry name" value="ABC transporter transmembrane region"/>
    <property type="match status" value="1"/>
</dbReference>
<dbReference type="Gene3D" id="1.20.1560.10">
    <property type="entry name" value="ABC transporter type 1, transmembrane domain"/>
    <property type="match status" value="1"/>
</dbReference>
<dbReference type="SMART" id="SM00382">
    <property type="entry name" value="AAA"/>
    <property type="match status" value="1"/>
</dbReference>
<dbReference type="InterPro" id="IPR027417">
    <property type="entry name" value="P-loop_NTPase"/>
</dbReference>
<feature type="transmembrane region" description="Helical" evidence="7">
    <location>
        <begin position="247"/>
        <end position="266"/>
    </location>
</feature>
<keyword evidence="5 7" id="KW-1133">Transmembrane helix</keyword>
<dbReference type="Pfam" id="PF00664">
    <property type="entry name" value="ABC_membrane"/>
    <property type="match status" value="1"/>
</dbReference>
<keyword evidence="6 7" id="KW-0472">Membrane</keyword>
<keyword evidence="11" id="KW-1185">Reference proteome</keyword>
<gene>
    <name evidence="10" type="ORF">BB021_10515</name>
</gene>
<accession>A0ABX3N7U0</accession>
<sequence>MNTNLSYQLKWAWLLTKNSRGELLLYFILELAAIAFSLLFVFWSKKAVDFAVGGGTSDLQKALILSVCSVIIALLMRSYSGWLNEKTRMKMMISLQNTLIKSQMLSTWKVGKHWHTGDVQVRINNDCQEIVQMVGFSSVSFILTTIRLLASFGFLWLMDPMLAILIVAISPLFLFSKIYFKKLRTLNRDLKTAESRFGNVVQENLRFRMSIRALGVQFARWQKVEKSQGDIYNLKVRLLNFSTVSQGIMKLTINAGFLLTFGWGVYRLHANEISFGTMTAFLQLVGRIQAPILLMMGFVPLFIRFRTAVDRVQELQLVEVEEEAEQEYITEPQNIEINQLSFRYDDKLVIKDLTAKFIAGHPTAVIGSSGKGKTTLIRLLLALIKPDKGEIFINTSAEHLVLSNKHRINIAYVPQGDKLFSGSIKENLQLGEQEVSDNKLREVLYMACAEFVYDLPDGLDTIVGESGYGLSEGQAQRIAVARALMRDCNVWLFDEVTSALDSDTGEKLIERLLEAGKNKILLFVTHDMKLAGKCQQTIYI</sequence>
<dbReference type="PROSITE" id="PS50893">
    <property type="entry name" value="ABC_TRANSPORTER_2"/>
    <property type="match status" value="1"/>
</dbReference>
<dbReference type="InterPro" id="IPR039421">
    <property type="entry name" value="Type_1_exporter"/>
</dbReference>
<dbReference type="RefSeq" id="WP_078779085.1">
    <property type="nucleotide sequence ID" value="NZ_MBDS01000017.1"/>
</dbReference>